<keyword evidence="3" id="KW-1185">Reference proteome</keyword>
<name>A0ABS4TE61_9PSEU</name>
<protein>
    <submittedName>
        <fullName evidence="2">Pimeloyl-ACP methyl ester carboxylesterase</fullName>
    </submittedName>
</protein>
<dbReference type="RefSeq" id="WP_209637650.1">
    <property type="nucleotide sequence ID" value="NZ_JAGINW010000001.1"/>
</dbReference>
<dbReference type="Pfam" id="PF12697">
    <property type="entry name" value="Abhydrolase_6"/>
    <property type="match status" value="1"/>
</dbReference>
<feature type="domain" description="Cyclic nucleotide-binding" evidence="1">
    <location>
        <begin position="95"/>
        <end position="117"/>
    </location>
</feature>
<dbReference type="EMBL" id="JAGINW010000001">
    <property type="protein sequence ID" value="MBP2322284.1"/>
    <property type="molecule type" value="Genomic_DNA"/>
</dbReference>
<evidence type="ECO:0000259" key="1">
    <source>
        <dbReference type="PROSITE" id="PS50042"/>
    </source>
</evidence>
<dbReference type="InterPro" id="IPR000595">
    <property type="entry name" value="cNMP-bd_dom"/>
</dbReference>
<proteinExistence type="predicted"/>
<organism evidence="2 3">
    <name type="scientific">Kibdelosporangium banguiense</name>
    <dbReference type="NCBI Taxonomy" id="1365924"/>
    <lineage>
        <taxon>Bacteria</taxon>
        <taxon>Bacillati</taxon>
        <taxon>Actinomycetota</taxon>
        <taxon>Actinomycetes</taxon>
        <taxon>Pseudonocardiales</taxon>
        <taxon>Pseudonocardiaceae</taxon>
        <taxon>Kibdelosporangium</taxon>
    </lineage>
</organism>
<evidence type="ECO:0000313" key="2">
    <source>
        <dbReference type="EMBL" id="MBP2322284.1"/>
    </source>
</evidence>
<reference evidence="2 3" key="1">
    <citation type="submission" date="2021-03" db="EMBL/GenBank/DDBJ databases">
        <title>Sequencing the genomes of 1000 actinobacteria strains.</title>
        <authorList>
            <person name="Klenk H.-P."/>
        </authorList>
    </citation>
    <scope>NUCLEOTIDE SEQUENCE [LARGE SCALE GENOMIC DNA]</scope>
    <source>
        <strain evidence="2 3">DSM 46670</strain>
    </source>
</reference>
<gene>
    <name evidence="2" type="ORF">JOF56_002669</name>
</gene>
<dbReference type="InterPro" id="IPR000073">
    <property type="entry name" value="AB_hydrolase_1"/>
</dbReference>
<dbReference type="InterPro" id="IPR029058">
    <property type="entry name" value="AB_hydrolase_fold"/>
</dbReference>
<evidence type="ECO:0000313" key="3">
    <source>
        <dbReference type="Proteomes" id="UP001519332"/>
    </source>
</evidence>
<accession>A0ABS4TE61</accession>
<sequence length="231" mass="24903">MWRAYGRGTPVTLVVPGLAATPGEARIPASGLPGTRVVVTLPSHGDEPDVPKNYWRYATIADDVLRVADEVKAQGAIGVSLGAGALTRIAAERPDRFGKLALMLPAVLDQPRSAEVREQLRRTSPQDIAKTLPAGYALGDYVEARSKALRRLPEAIDELAGAYPIEDRRALKEVSADVLVIGATGDPLHPAEIARQTAEAFKDARLEIFDLSAPMITHRTELRRVLGNLFG</sequence>
<dbReference type="Gene3D" id="3.40.50.1820">
    <property type="entry name" value="alpha/beta hydrolase"/>
    <property type="match status" value="1"/>
</dbReference>
<dbReference type="Proteomes" id="UP001519332">
    <property type="component" value="Unassembled WGS sequence"/>
</dbReference>
<dbReference type="SUPFAM" id="SSF53474">
    <property type="entry name" value="alpha/beta-Hydrolases"/>
    <property type="match status" value="1"/>
</dbReference>
<comment type="caution">
    <text evidence="2">The sequence shown here is derived from an EMBL/GenBank/DDBJ whole genome shotgun (WGS) entry which is preliminary data.</text>
</comment>
<dbReference type="PROSITE" id="PS50042">
    <property type="entry name" value="CNMP_BINDING_3"/>
    <property type="match status" value="1"/>
</dbReference>